<accession>A0A317T7C1</accession>
<keyword evidence="2" id="KW-1185">Reference proteome</keyword>
<dbReference type="EMBL" id="PDNZ01000004">
    <property type="protein sequence ID" value="PWW82170.1"/>
    <property type="molecule type" value="Genomic_DNA"/>
</dbReference>
<proteinExistence type="predicted"/>
<dbReference type="AlphaFoldDB" id="A0A317T7C1"/>
<protein>
    <recommendedName>
        <fullName evidence="3">Nucleotidyl transferase AbiEii/AbiGii toxin family protein</fullName>
    </recommendedName>
</protein>
<name>A0A317T7C1_9CHLB</name>
<evidence type="ECO:0000313" key="1">
    <source>
        <dbReference type="EMBL" id="PWW82170.1"/>
    </source>
</evidence>
<dbReference type="Proteomes" id="UP000246278">
    <property type="component" value="Unassembled WGS sequence"/>
</dbReference>
<reference evidence="2" key="1">
    <citation type="submission" date="2017-10" db="EMBL/GenBank/DDBJ databases">
        <authorList>
            <person name="Gaisin V.A."/>
            <person name="Rysina M.S."/>
            <person name="Grouzdev D.S."/>
        </authorList>
    </citation>
    <scope>NUCLEOTIDE SEQUENCE [LARGE SCALE GENOMIC DNA]</scope>
    <source>
        <strain evidence="2">V1</strain>
    </source>
</reference>
<comment type="caution">
    <text evidence="1">The sequence shown here is derived from an EMBL/GenBank/DDBJ whole genome shotgun (WGS) entry which is preliminary data.</text>
</comment>
<evidence type="ECO:0008006" key="3">
    <source>
        <dbReference type="Google" id="ProtNLM"/>
    </source>
</evidence>
<evidence type="ECO:0000313" key="2">
    <source>
        <dbReference type="Proteomes" id="UP000246278"/>
    </source>
</evidence>
<dbReference type="Pfam" id="PF08843">
    <property type="entry name" value="AbiEii"/>
    <property type="match status" value="1"/>
</dbReference>
<dbReference type="OrthoDB" id="9808443at2"/>
<gene>
    <name evidence="1" type="ORF">CR164_07505</name>
</gene>
<dbReference type="RefSeq" id="WP_110023304.1">
    <property type="nucleotide sequence ID" value="NZ_PDNZ01000004.1"/>
</dbReference>
<organism evidence="1 2">
    <name type="scientific">Prosthecochloris marina</name>
    <dbReference type="NCBI Taxonomy" id="2017681"/>
    <lineage>
        <taxon>Bacteria</taxon>
        <taxon>Pseudomonadati</taxon>
        <taxon>Chlorobiota</taxon>
        <taxon>Chlorobiia</taxon>
        <taxon>Chlorobiales</taxon>
        <taxon>Chlorobiaceae</taxon>
        <taxon>Prosthecochloris</taxon>
    </lineage>
</organism>
<sequence length="305" mass="35322">MTAKPIRNIGASVRRRLLNKAREEKRGLQELMQYYAMERFLYRLSVSPYADQFVLKGALLLRVWQTPLARPTMDIDMLGRLSNDEQSIQGVIRQILAEHCDDGIDFDPASISVEPITEGAENKGQRVKFRGELDAARIIIQIDLGFGDRVYPDPSRQRLPSLLDFPEAELYCYTRESVIAEKFEAMIKHGVLNSRMKDFYDIWMLSRQYDFQGKSLCDAMRQTLEQRRTELVLPVVAFSSDFIAAKQVQWKAFRKRLPNESVPEMFDEVVQQLQVFLAPVVEAIGVKKRFVDIWIAPDSWQKSHE</sequence>
<dbReference type="InterPro" id="IPR014942">
    <property type="entry name" value="AbiEii"/>
</dbReference>